<dbReference type="PANTHER" id="PTHR43868">
    <property type="entry name" value="OS02G0711200 PROTEIN"/>
    <property type="match status" value="1"/>
</dbReference>
<dbReference type="InterPro" id="IPR008978">
    <property type="entry name" value="HSP20-like_chaperone"/>
</dbReference>
<gene>
    <name evidence="1" type="primary">VvCHDh000424_9</name>
    <name evidence="1" type="ORF">CK203_106534</name>
</gene>
<proteinExistence type="predicted"/>
<dbReference type="Gene3D" id="2.60.40.790">
    <property type="match status" value="1"/>
</dbReference>
<dbReference type="AlphaFoldDB" id="A0A438D5Q0"/>
<dbReference type="PANTHER" id="PTHR43868:SF1">
    <property type="entry name" value="P-LOOP CONTAINING NUCLEOSIDE TRIPHOSPHATE HYDROLASES SUPERFAMILY PROTEIN"/>
    <property type="match status" value="1"/>
</dbReference>
<evidence type="ECO:0000313" key="2">
    <source>
        <dbReference type="Proteomes" id="UP000288805"/>
    </source>
</evidence>
<organism evidence="1 2">
    <name type="scientific">Vitis vinifera</name>
    <name type="common">Grape</name>
    <dbReference type="NCBI Taxonomy" id="29760"/>
    <lineage>
        <taxon>Eukaryota</taxon>
        <taxon>Viridiplantae</taxon>
        <taxon>Streptophyta</taxon>
        <taxon>Embryophyta</taxon>
        <taxon>Tracheophyta</taxon>
        <taxon>Spermatophyta</taxon>
        <taxon>Magnoliopsida</taxon>
        <taxon>eudicotyledons</taxon>
        <taxon>Gunneridae</taxon>
        <taxon>Pentapetalae</taxon>
        <taxon>rosids</taxon>
        <taxon>Vitales</taxon>
        <taxon>Vitaceae</taxon>
        <taxon>Viteae</taxon>
        <taxon>Vitis</taxon>
    </lineage>
</organism>
<sequence>MQMLLKPLHLLKKADAELNITQGVLEGVVGEELEVLPGMDSVFTLLALERLVGFLGNLGRRNLRKDKYDIIIYDGINIEETLCMIGVTSRARLYLKYLRNMAERTDIGRLVGPSLLRLVNEAMSLSTKGSNLNGKMSSEIWDILERALERGSSAFGEPREFGYYLVVDPNNPTSVSSALQYWGCAIQAGAQVSGAFGTASPYSDVESEEIVKNFSPLPFALCPHVPMGSLPNWNAIISSNPSEDAQDLLSTPVSSNNSNVMEPVKFDPSKKSVSLFMPGDQRRVIRLPPEIQGKVGGAKFANKKLVITMR</sequence>
<dbReference type="Gene3D" id="3.40.50.300">
    <property type="entry name" value="P-loop containing nucleotide triphosphate hydrolases"/>
    <property type="match status" value="1"/>
</dbReference>
<evidence type="ECO:0000313" key="1">
    <source>
        <dbReference type="EMBL" id="RVW30815.1"/>
    </source>
</evidence>
<name>A0A438D5Q0_VITVI</name>
<protein>
    <submittedName>
        <fullName evidence="1">Uncharacterized protein, chloroplastic</fullName>
    </submittedName>
</protein>
<reference evidence="1 2" key="1">
    <citation type="journal article" date="2018" name="PLoS Genet.">
        <title>Population sequencing reveals clonal diversity and ancestral inbreeding in the grapevine cultivar Chardonnay.</title>
        <authorList>
            <person name="Roach M.J."/>
            <person name="Johnson D.L."/>
            <person name="Bohlmann J."/>
            <person name="van Vuuren H.J."/>
            <person name="Jones S.J."/>
            <person name="Pretorius I.S."/>
            <person name="Schmidt S.A."/>
            <person name="Borneman A.R."/>
        </authorList>
    </citation>
    <scope>NUCLEOTIDE SEQUENCE [LARGE SCALE GENOMIC DNA]</scope>
    <source>
        <strain evidence="2">cv. Chardonnay</strain>
        <tissue evidence="1">Leaf</tissue>
    </source>
</reference>
<dbReference type="Proteomes" id="UP000288805">
    <property type="component" value="Unassembled WGS sequence"/>
</dbReference>
<dbReference type="InterPro" id="IPR053262">
    <property type="entry name" value="ArsA_ATPase-like"/>
</dbReference>
<dbReference type="EMBL" id="QGNW01001786">
    <property type="protein sequence ID" value="RVW30815.1"/>
    <property type="molecule type" value="Genomic_DNA"/>
</dbReference>
<accession>A0A438D5Q0</accession>
<comment type="caution">
    <text evidence="1">The sequence shown here is derived from an EMBL/GenBank/DDBJ whole genome shotgun (WGS) entry which is preliminary data.</text>
</comment>
<dbReference type="InterPro" id="IPR027417">
    <property type="entry name" value="P-loop_NTPase"/>
</dbReference>